<dbReference type="SMART" id="SM00179">
    <property type="entry name" value="EGF_CA"/>
    <property type="match status" value="1"/>
</dbReference>
<dbReference type="AlphaFoldDB" id="A0A423S8V0"/>
<keyword evidence="2" id="KW-0732">Signal</keyword>
<dbReference type="InterPro" id="IPR000742">
    <property type="entry name" value="EGF"/>
</dbReference>
<dbReference type="EMBL" id="QCYY01004653">
    <property type="protein sequence ID" value="ROT60653.1"/>
    <property type="molecule type" value="Genomic_DNA"/>
</dbReference>
<dbReference type="CDD" id="cd00054">
    <property type="entry name" value="EGF_CA"/>
    <property type="match status" value="1"/>
</dbReference>
<dbReference type="FunFam" id="2.10.25.10:FF:000123">
    <property type="entry name" value="Crumbs homolog 1 (Drosophila)"/>
    <property type="match status" value="1"/>
</dbReference>
<dbReference type="Gene3D" id="2.10.25.10">
    <property type="entry name" value="Laminin"/>
    <property type="match status" value="2"/>
</dbReference>
<evidence type="ECO:0000313" key="10">
    <source>
        <dbReference type="Proteomes" id="UP000283509"/>
    </source>
</evidence>
<feature type="disulfide bond" evidence="6">
    <location>
        <begin position="32"/>
        <end position="41"/>
    </location>
</feature>
<feature type="domain" description="EGF-like" evidence="8">
    <location>
        <begin position="3"/>
        <end position="42"/>
    </location>
</feature>
<evidence type="ECO:0000256" key="7">
    <source>
        <dbReference type="SAM" id="MobiDB-lite"/>
    </source>
</evidence>
<dbReference type="PROSITE" id="PS50026">
    <property type="entry name" value="EGF_3"/>
    <property type="match status" value="3"/>
</dbReference>
<keyword evidence="4 6" id="KW-1015">Disulfide bond</keyword>
<feature type="domain" description="EGF-like" evidence="8">
    <location>
        <begin position="43"/>
        <end position="82"/>
    </location>
</feature>
<feature type="region of interest" description="Disordered" evidence="7">
    <location>
        <begin position="472"/>
        <end position="491"/>
    </location>
</feature>
<evidence type="ECO:0000256" key="1">
    <source>
        <dbReference type="ARBA" id="ARBA00022536"/>
    </source>
</evidence>
<name>A0A423S8V0_PENVA</name>
<keyword evidence="5" id="KW-0325">Glycoprotein</keyword>
<reference evidence="9 10" key="1">
    <citation type="submission" date="2018-04" db="EMBL/GenBank/DDBJ databases">
        <authorList>
            <person name="Zhang X."/>
            <person name="Yuan J."/>
            <person name="Li F."/>
            <person name="Xiang J."/>
        </authorList>
    </citation>
    <scope>NUCLEOTIDE SEQUENCE [LARGE SCALE GENOMIC DNA]</scope>
    <source>
        <tissue evidence="9">Muscle</tissue>
    </source>
</reference>
<evidence type="ECO:0000256" key="5">
    <source>
        <dbReference type="ARBA" id="ARBA00023180"/>
    </source>
</evidence>
<comment type="caution">
    <text evidence="9">The sequence shown here is derived from an EMBL/GenBank/DDBJ whole genome shotgun (WGS) entry which is preliminary data.</text>
</comment>
<evidence type="ECO:0000256" key="3">
    <source>
        <dbReference type="ARBA" id="ARBA00022737"/>
    </source>
</evidence>
<keyword evidence="10" id="KW-1185">Reference proteome</keyword>
<feature type="disulfide bond" evidence="6">
    <location>
        <begin position="13"/>
        <end position="30"/>
    </location>
</feature>
<evidence type="ECO:0000256" key="6">
    <source>
        <dbReference type="PROSITE-ProRule" id="PRU00076"/>
    </source>
</evidence>
<dbReference type="PANTHER" id="PTHR12916:SF4">
    <property type="entry name" value="UNINFLATABLE, ISOFORM C"/>
    <property type="match status" value="1"/>
</dbReference>
<dbReference type="Pfam" id="PF00008">
    <property type="entry name" value="EGF"/>
    <property type="match status" value="1"/>
</dbReference>
<dbReference type="OrthoDB" id="283575at2759"/>
<organism evidence="9 10">
    <name type="scientific">Penaeus vannamei</name>
    <name type="common">Whiteleg shrimp</name>
    <name type="synonym">Litopenaeus vannamei</name>
    <dbReference type="NCBI Taxonomy" id="6689"/>
    <lineage>
        <taxon>Eukaryota</taxon>
        <taxon>Metazoa</taxon>
        <taxon>Ecdysozoa</taxon>
        <taxon>Arthropoda</taxon>
        <taxon>Crustacea</taxon>
        <taxon>Multicrustacea</taxon>
        <taxon>Malacostraca</taxon>
        <taxon>Eumalacostraca</taxon>
        <taxon>Eucarida</taxon>
        <taxon>Decapoda</taxon>
        <taxon>Dendrobranchiata</taxon>
        <taxon>Penaeoidea</taxon>
        <taxon>Penaeidae</taxon>
        <taxon>Penaeus</taxon>
    </lineage>
</organism>
<dbReference type="PANTHER" id="PTHR12916">
    <property type="entry name" value="CYTOCHROME C OXIDASE POLYPEPTIDE VIC-2"/>
    <property type="match status" value="1"/>
</dbReference>
<keyword evidence="3" id="KW-0677">Repeat</keyword>
<sequence length="518" mass="56306">MVRSAECGEGQICSGKGTCFTNASMEHFQCRCCDTYTGSHCEELDACEPNPCLNSGICVDIQEGHDGDTFQCLCPYGGSLSQDLMHIIILIGLRSFGQKEPFVLCAFIGLSKPRLENAAVVGEASQPGRESAQKRTDDQVALRFMTWAPGPNVLRRLSRPRQKTRSPAAHRHHLATPISGQLQPPSFRNERSVLGARLFSAKFITCPALWEALGSSQSLSSDSEPRRGLTATRLWRSWYEEGYRGRYCEEWTNLCESRPCQNGGTCTGNHSAYTCLCSPGWTGTQCSEREEVTELSSNNDEACANSPCIHGVCVETQSQGVRCFCLPDPSMLPAVAGERVTPCRDGPLICCSCRGGLFFGVMRRYIVSLLGPLPGLLAEIRRRCGTLLRRSLHPFLLACGELRSVFTEAGHLSAWYEAPTTRRRGSWGACHGPCGPLQLRLPGWPRWRTPERAVQKAKKGASSREIRAFLGSTPGSSADASGGQGSSPGDCLRPPAPLMGGFCSSSGAPSLFMEYASN</sequence>
<dbReference type="Proteomes" id="UP000283509">
    <property type="component" value="Unassembled WGS sequence"/>
</dbReference>
<dbReference type="GO" id="GO:0005509">
    <property type="term" value="F:calcium ion binding"/>
    <property type="evidence" value="ECO:0007669"/>
    <property type="project" value="InterPro"/>
</dbReference>
<evidence type="ECO:0000313" key="9">
    <source>
        <dbReference type="EMBL" id="ROT60653.1"/>
    </source>
</evidence>
<proteinExistence type="predicted"/>
<feature type="disulfide bond" evidence="6">
    <location>
        <begin position="277"/>
        <end position="286"/>
    </location>
</feature>
<dbReference type="SUPFAM" id="SSF57196">
    <property type="entry name" value="EGF/Laminin"/>
    <property type="match status" value="2"/>
</dbReference>
<dbReference type="InterPro" id="IPR001881">
    <property type="entry name" value="EGF-like_Ca-bd_dom"/>
</dbReference>
<keyword evidence="1 6" id="KW-0245">EGF-like domain</keyword>
<evidence type="ECO:0000259" key="8">
    <source>
        <dbReference type="PROSITE" id="PS50026"/>
    </source>
</evidence>
<dbReference type="PROSITE" id="PS01186">
    <property type="entry name" value="EGF_2"/>
    <property type="match status" value="1"/>
</dbReference>
<evidence type="ECO:0000256" key="2">
    <source>
        <dbReference type="ARBA" id="ARBA00022729"/>
    </source>
</evidence>
<reference evidence="9 10" key="2">
    <citation type="submission" date="2019-01" db="EMBL/GenBank/DDBJ databases">
        <title>The decoding of complex shrimp genome reveals the adaptation for benthos swimmer, frequently molting mechanism and breeding impact on genome.</title>
        <authorList>
            <person name="Sun Y."/>
            <person name="Gao Y."/>
            <person name="Yu Y."/>
        </authorList>
    </citation>
    <scope>NUCLEOTIDE SEQUENCE [LARGE SCALE GENOMIC DNA]</scope>
    <source>
        <tissue evidence="9">Muscle</tissue>
    </source>
</reference>
<protein>
    <recommendedName>
        <fullName evidence="8">EGF-like domain-containing protein</fullName>
    </recommendedName>
</protein>
<evidence type="ECO:0000256" key="4">
    <source>
        <dbReference type="ARBA" id="ARBA00023157"/>
    </source>
</evidence>
<dbReference type="PROSITE" id="PS00022">
    <property type="entry name" value="EGF_1"/>
    <property type="match status" value="2"/>
</dbReference>
<accession>A0A423S8V0</accession>
<dbReference type="SMART" id="SM00181">
    <property type="entry name" value="EGF"/>
    <property type="match status" value="4"/>
</dbReference>
<comment type="caution">
    <text evidence="6">Lacks conserved residue(s) required for the propagation of feature annotation.</text>
</comment>
<feature type="domain" description="EGF-like" evidence="8">
    <location>
        <begin position="251"/>
        <end position="287"/>
    </location>
</feature>
<gene>
    <name evidence="9" type="ORF">C7M84_021816</name>
</gene>